<reference evidence="2" key="1">
    <citation type="submission" date="2023-10" db="EMBL/GenBank/DDBJ databases">
        <authorList>
            <person name="Chen Y."/>
            <person name="Shah S."/>
            <person name="Dougan E. K."/>
            <person name="Thang M."/>
            <person name="Chan C."/>
        </authorList>
    </citation>
    <scope>NUCLEOTIDE SEQUENCE [LARGE SCALE GENOMIC DNA]</scope>
</reference>
<name>A0ABN9QX11_9DINO</name>
<dbReference type="EMBL" id="CAUYUJ010004759">
    <property type="protein sequence ID" value="CAK0810880.1"/>
    <property type="molecule type" value="Genomic_DNA"/>
</dbReference>
<feature type="region of interest" description="Disordered" evidence="1">
    <location>
        <begin position="309"/>
        <end position="347"/>
    </location>
</feature>
<accession>A0ABN9QX11</accession>
<gene>
    <name evidence="2" type="ORF">PCOR1329_LOCUS15671</name>
</gene>
<feature type="region of interest" description="Disordered" evidence="1">
    <location>
        <begin position="101"/>
        <end position="172"/>
    </location>
</feature>
<organism evidence="2 3">
    <name type="scientific">Prorocentrum cordatum</name>
    <dbReference type="NCBI Taxonomy" id="2364126"/>
    <lineage>
        <taxon>Eukaryota</taxon>
        <taxon>Sar</taxon>
        <taxon>Alveolata</taxon>
        <taxon>Dinophyceae</taxon>
        <taxon>Prorocentrales</taxon>
        <taxon>Prorocentraceae</taxon>
        <taxon>Prorocentrum</taxon>
    </lineage>
</organism>
<dbReference type="Proteomes" id="UP001189429">
    <property type="component" value="Unassembled WGS sequence"/>
</dbReference>
<comment type="caution">
    <text evidence="2">The sequence shown here is derived from an EMBL/GenBank/DDBJ whole genome shotgun (WGS) entry which is preliminary data.</text>
</comment>
<sequence>GWWDYNLRLVQETANHGPAAWWPHKGAGGPLPGLHGDHHVRRRLQPAVLAERGGLDVDAPDHPGRACAGLSSRYPCPGARRRWQRRPSRPARLPLRSLAAQVGRGGGPDAPVRGVLRDQPEGQGGELAGPGWPGRACEGHPGAEPQPGGRLLQQGRPRHPARAGPRPRAAAAPRRVPLWRLPRGRVPVLPHVRLARPGRPCAARRRVPLRRRLLHGRGPVLQQVRLRPRARGDDRRRRGMCGGRQRGRRLARGARGGRPPQGDAALRHVVGRAARCARPLGGGGRRRRSAVCAASGVIRGAGRRRCCLARPVPRASPGGGGERPRRRRRRSSPSPDGPRAGPPPRDFFRGCMRWRRAGAKFRLDPSPASVDPVHMLIYGARGNKGSLEGAKLFALRASRSSFLLPLLLVLLFSLWEGGARARSYSRFAQREARSWEP</sequence>
<feature type="non-terminal residue" evidence="2">
    <location>
        <position position="1"/>
    </location>
</feature>
<evidence type="ECO:0000313" key="2">
    <source>
        <dbReference type="EMBL" id="CAK0810880.1"/>
    </source>
</evidence>
<protein>
    <submittedName>
        <fullName evidence="2">Uncharacterized protein</fullName>
    </submittedName>
</protein>
<keyword evidence="3" id="KW-1185">Reference proteome</keyword>
<feature type="compositionally biased region" description="Low complexity" evidence="1">
    <location>
        <begin position="162"/>
        <end position="172"/>
    </location>
</feature>
<evidence type="ECO:0000313" key="3">
    <source>
        <dbReference type="Proteomes" id="UP001189429"/>
    </source>
</evidence>
<proteinExistence type="predicted"/>
<evidence type="ECO:0000256" key="1">
    <source>
        <dbReference type="SAM" id="MobiDB-lite"/>
    </source>
</evidence>
<feature type="compositionally biased region" description="Gly residues" evidence="1">
    <location>
        <begin position="122"/>
        <end position="132"/>
    </location>
</feature>
<feature type="region of interest" description="Disordered" evidence="1">
    <location>
        <begin position="228"/>
        <end position="264"/>
    </location>
</feature>